<dbReference type="SUPFAM" id="SSF141571">
    <property type="entry name" value="Pentapeptide repeat-like"/>
    <property type="match status" value="1"/>
</dbReference>
<evidence type="ECO:0000313" key="4">
    <source>
        <dbReference type="Proteomes" id="UP000029738"/>
    </source>
</evidence>
<proteinExistence type="predicted"/>
<keyword evidence="1" id="KW-0812">Transmembrane</keyword>
<dbReference type="EMBL" id="JHEG02000059">
    <property type="protein sequence ID" value="KIE07770.1"/>
    <property type="molecule type" value="Genomic_DNA"/>
</dbReference>
<comment type="caution">
    <text evidence="3">The sequence shown here is derived from an EMBL/GenBank/DDBJ whole genome shotgun (WGS) entry which is preliminary data.</text>
</comment>
<dbReference type="RefSeq" id="WP_038076443.1">
    <property type="nucleotide sequence ID" value="NZ_JHEG04000001.1"/>
</dbReference>
<feature type="transmembrane region" description="Helical" evidence="1">
    <location>
        <begin position="194"/>
        <end position="216"/>
    </location>
</feature>
<protein>
    <submittedName>
        <fullName evidence="3">Pentapeptide repeat-containing protein</fullName>
    </submittedName>
</protein>
<feature type="transmembrane region" description="Helical" evidence="1">
    <location>
        <begin position="157"/>
        <end position="182"/>
    </location>
</feature>
<reference evidence="3" key="1">
    <citation type="journal article" date="2015" name="Genome Announc.">
        <title>Draft Genome Sequence of Tolypothrix boutellei Strain VB521301.</title>
        <authorList>
            <person name="Chandrababunaidu M.M."/>
            <person name="Singh D."/>
            <person name="Sen D."/>
            <person name="Bhan S."/>
            <person name="Das S."/>
            <person name="Gupta A."/>
            <person name="Adhikary S.P."/>
            <person name="Tripathy S."/>
        </authorList>
    </citation>
    <scope>NUCLEOTIDE SEQUENCE</scope>
    <source>
        <strain evidence="3">VB521301</strain>
    </source>
</reference>
<dbReference type="PANTHER" id="PTHR14136:SF17">
    <property type="entry name" value="BTB_POZ DOMAIN-CONTAINING PROTEIN KCTD9"/>
    <property type="match status" value="1"/>
</dbReference>
<dbReference type="Proteomes" id="UP000029738">
    <property type="component" value="Unassembled WGS sequence"/>
</dbReference>
<dbReference type="PANTHER" id="PTHR14136">
    <property type="entry name" value="BTB_POZ DOMAIN-CONTAINING PROTEIN KCTD9"/>
    <property type="match status" value="1"/>
</dbReference>
<evidence type="ECO:0000256" key="1">
    <source>
        <dbReference type="SAM" id="Phobius"/>
    </source>
</evidence>
<feature type="transmembrane region" description="Helical" evidence="1">
    <location>
        <begin position="222"/>
        <end position="247"/>
    </location>
</feature>
<feature type="transmembrane region" description="Helical" evidence="1">
    <location>
        <begin position="94"/>
        <end position="112"/>
    </location>
</feature>
<dbReference type="AlphaFoldDB" id="A0A0C1R5X4"/>
<accession>A0A0C1R5X4</accession>
<dbReference type="Pfam" id="PF00805">
    <property type="entry name" value="Pentapeptide"/>
    <property type="match status" value="3"/>
</dbReference>
<keyword evidence="1" id="KW-1133">Transmembrane helix</keyword>
<evidence type="ECO:0000313" key="3">
    <source>
        <dbReference type="EMBL" id="KIE07770.1"/>
    </source>
</evidence>
<dbReference type="OrthoDB" id="528457at2"/>
<feature type="transmembrane region" description="Helical" evidence="1">
    <location>
        <begin position="56"/>
        <end position="74"/>
    </location>
</feature>
<dbReference type="InterPro" id="IPR051082">
    <property type="entry name" value="Pentapeptide-BTB/POZ_domain"/>
</dbReference>
<dbReference type="STRING" id="1479485.DA73_0242970"/>
<feature type="transmembrane region" description="Helical" evidence="1">
    <location>
        <begin position="119"/>
        <end position="145"/>
    </location>
</feature>
<dbReference type="Gene3D" id="2.160.20.80">
    <property type="entry name" value="E3 ubiquitin-protein ligase SopA"/>
    <property type="match status" value="2"/>
</dbReference>
<evidence type="ECO:0000313" key="2">
    <source>
        <dbReference type="EMBL" id="KAF3888722.1"/>
    </source>
</evidence>
<organism evidence="3">
    <name type="scientific">Tolypothrix bouteillei VB521301</name>
    <dbReference type="NCBI Taxonomy" id="1479485"/>
    <lineage>
        <taxon>Bacteria</taxon>
        <taxon>Bacillati</taxon>
        <taxon>Cyanobacteriota</taxon>
        <taxon>Cyanophyceae</taxon>
        <taxon>Nostocales</taxon>
        <taxon>Tolypothrichaceae</taxon>
        <taxon>Tolypothrix</taxon>
    </lineage>
</organism>
<reference evidence="2" key="2">
    <citation type="submission" date="2019-11" db="EMBL/GenBank/DDBJ databases">
        <title>Improved Assembly of Tolypothrix boutellei genome.</title>
        <authorList>
            <person name="Sarangi A.N."/>
            <person name="Mukherjee M."/>
            <person name="Ghosh S."/>
            <person name="Singh D."/>
            <person name="Das A."/>
            <person name="Kant S."/>
            <person name="Prusty A."/>
            <person name="Tripathy S."/>
        </authorList>
    </citation>
    <scope>NUCLEOTIDE SEQUENCE</scope>
    <source>
        <strain evidence="2">VB521301</strain>
    </source>
</reference>
<dbReference type="InterPro" id="IPR001646">
    <property type="entry name" value="5peptide_repeat"/>
</dbReference>
<sequence length="455" mass="48175">MAHNYQYAKLRGKSFKGQDLTGADFSYSDIRGADFTGAFLKGANFSHAKAGLQRRWVIATLAIALLLSAISGLLSATGGSLIGCILANGNRENTYVAAVSLTVLFVFFLITMRQGVAAAFGFLAVAVTWTAVAGVTWAGIVAVTWAKAGTQAGIMELATVVAVVVTGAIAAIATATGVVLIAGAAAMAGAVAGLFAVAVTVSVAGAVAGIGVVAAVRIGGPVVGALAGAIAVLTIFLSADIGCRALFEDERQIWVRNVALDFVTRRGTNFQGSNLTDANFTQARLKNTNFNKSILTRTCWFQAKMMNRADVRTTYLEDKNLRQLLVTKDLQGKTVDGWDLQGMNLQGANLKDASFIATKLNESNLQNADLSRANLTGVQLDKTDLRGATLTGTYIGDWAISPDTKLDGVHCDYIFLYVPTKDNPNPHRLPPNWDETFKDGEFAQLMTPLPNLSKI</sequence>
<keyword evidence="1" id="KW-0472">Membrane</keyword>
<name>A0A0C1R5X4_9CYAN</name>
<gene>
    <name evidence="3" type="ORF">DA73_0242970</name>
    <name evidence="2" type="ORF">DA73_0400026985</name>
</gene>
<keyword evidence="4" id="KW-1185">Reference proteome</keyword>
<dbReference type="EMBL" id="JHEG04000001">
    <property type="protein sequence ID" value="KAF3888722.1"/>
    <property type="molecule type" value="Genomic_DNA"/>
</dbReference>